<dbReference type="Pfam" id="PF20766">
    <property type="entry name" value="DUF447_C"/>
    <property type="match status" value="1"/>
</dbReference>
<dbReference type="Pfam" id="PF04289">
    <property type="entry name" value="DUF447_N"/>
    <property type="match status" value="1"/>
</dbReference>
<dbReference type="SUPFAM" id="SSF50475">
    <property type="entry name" value="FMN-binding split barrel"/>
    <property type="match status" value="1"/>
</dbReference>
<dbReference type="RefSeq" id="WP_407341133.1">
    <property type="nucleotide sequence ID" value="NZ_CP136862.1"/>
</dbReference>
<dbReference type="Gene3D" id="2.30.110.10">
    <property type="entry name" value="Electron Transport, Fmn-binding Protein, Chain A"/>
    <property type="match status" value="1"/>
</dbReference>
<evidence type="ECO:0000259" key="2">
    <source>
        <dbReference type="Pfam" id="PF20766"/>
    </source>
</evidence>
<evidence type="ECO:0000259" key="1">
    <source>
        <dbReference type="Pfam" id="PF04289"/>
    </source>
</evidence>
<keyword evidence="4" id="KW-1185">Reference proteome</keyword>
<proteinExistence type="predicted"/>
<gene>
    <name evidence="3" type="ORF">RZS28_14095</name>
</gene>
<evidence type="ECO:0000313" key="3">
    <source>
        <dbReference type="EMBL" id="WOJ91547.1"/>
    </source>
</evidence>
<dbReference type="InterPro" id="IPR012349">
    <property type="entry name" value="Split_barrel_FMN-bd"/>
</dbReference>
<dbReference type="InterPro" id="IPR007386">
    <property type="entry name" value="DUF447_N"/>
</dbReference>
<reference evidence="3 4" key="1">
    <citation type="submission" date="2023-10" db="EMBL/GenBank/DDBJ databases">
        <title>Novel methanotroph of the genus Methylocapsa from a subarctic wetland.</title>
        <authorList>
            <person name="Belova S.E."/>
            <person name="Oshkin I.Y."/>
            <person name="Miroshnikov K."/>
            <person name="Dedysh S.N."/>
        </authorList>
    </citation>
    <scope>NUCLEOTIDE SEQUENCE [LARGE SCALE GENOMIC DNA]</scope>
    <source>
        <strain evidence="3 4">RX1</strain>
    </source>
</reference>
<dbReference type="EMBL" id="CP136862">
    <property type="protein sequence ID" value="WOJ91547.1"/>
    <property type="molecule type" value="Genomic_DNA"/>
</dbReference>
<organism evidence="3 4">
    <name type="scientific">Methylocapsa polymorpha</name>
    <dbReference type="NCBI Taxonomy" id="3080828"/>
    <lineage>
        <taxon>Bacteria</taxon>
        <taxon>Pseudomonadati</taxon>
        <taxon>Pseudomonadota</taxon>
        <taxon>Alphaproteobacteria</taxon>
        <taxon>Hyphomicrobiales</taxon>
        <taxon>Beijerinckiaceae</taxon>
        <taxon>Methylocapsa</taxon>
    </lineage>
</organism>
<sequence length="185" mass="20425">MIREVVVTTVDSAGRAHIAPLGLIEKGDGWIISPFRPSTTLDNLMSVPFAVANYTDDARVFAGLVTGRHDWPLVPATVAPAPRLATALAHAELGVAHVEDHPERPRLHCKVLHCEQHAPFEGFNRARNAVLECAILVSRLHLLPREKVDLEIAYLAIAIEKTAGPQELEAWSWLMQKRDAFYASN</sequence>
<feature type="domain" description="DUF447" evidence="2">
    <location>
        <begin position="124"/>
        <end position="176"/>
    </location>
</feature>
<dbReference type="InterPro" id="IPR049288">
    <property type="entry name" value="DUF447_C"/>
</dbReference>
<feature type="domain" description="DUF447" evidence="1">
    <location>
        <begin position="3"/>
        <end position="117"/>
    </location>
</feature>
<protein>
    <submittedName>
        <fullName evidence="3">DUF447 family protein</fullName>
    </submittedName>
</protein>
<accession>A0ABZ0HXN5</accession>
<dbReference type="Proteomes" id="UP001626536">
    <property type="component" value="Chromosome"/>
</dbReference>
<evidence type="ECO:0000313" key="4">
    <source>
        <dbReference type="Proteomes" id="UP001626536"/>
    </source>
</evidence>
<dbReference type="Gene3D" id="1.20.58.290">
    <property type="entry name" value="Hypothetical membrane protein ta0354_69_121"/>
    <property type="match status" value="1"/>
</dbReference>
<name>A0ABZ0HXN5_9HYPH</name>